<comment type="subcellular location">
    <subcellularLocation>
        <location evidence="1">Membrane</location>
        <topology evidence="1">Lipid-anchor</topology>
    </subcellularLocation>
</comment>
<comment type="similarity">
    <text evidence="2">Belongs to the GerABKC lipoprotein family.</text>
</comment>
<evidence type="ECO:0000256" key="3">
    <source>
        <dbReference type="ARBA" id="ARBA00022544"/>
    </source>
</evidence>
<dbReference type="PANTHER" id="PTHR35789">
    <property type="entry name" value="SPORE GERMINATION PROTEIN B3"/>
    <property type="match status" value="1"/>
</dbReference>
<dbReference type="Proteomes" id="UP001597227">
    <property type="component" value="Unassembled WGS sequence"/>
</dbReference>
<evidence type="ECO:0000259" key="10">
    <source>
        <dbReference type="Pfam" id="PF25198"/>
    </source>
</evidence>
<feature type="chain" id="PRO_5047502243" evidence="8">
    <location>
        <begin position="25"/>
        <end position="389"/>
    </location>
</feature>
<dbReference type="InterPro" id="IPR057336">
    <property type="entry name" value="GerAC_N"/>
</dbReference>
<feature type="domain" description="Spore germination protein N-terminal" evidence="10">
    <location>
        <begin position="29"/>
        <end position="201"/>
    </location>
</feature>
<proteinExistence type="inferred from homology"/>
<protein>
    <submittedName>
        <fullName evidence="11">Ger(X)C family spore germination protein</fullName>
    </submittedName>
</protein>
<gene>
    <name evidence="11" type="ORF">ACFSFW_02965</name>
</gene>
<evidence type="ECO:0000256" key="8">
    <source>
        <dbReference type="SAM" id="SignalP"/>
    </source>
</evidence>
<evidence type="ECO:0000256" key="5">
    <source>
        <dbReference type="ARBA" id="ARBA00023136"/>
    </source>
</evidence>
<keyword evidence="6" id="KW-0564">Palmitate</keyword>
<accession>A0ABW4MIJ1</accession>
<dbReference type="RefSeq" id="WP_388035063.1">
    <property type="nucleotide sequence ID" value="NZ_JBHUEK010000007.1"/>
</dbReference>
<name>A0ABW4MIJ1_9BACI</name>
<organism evidence="11 12">
    <name type="scientific">Fredinandcohnia salidurans</name>
    <dbReference type="NCBI Taxonomy" id="2595041"/>
    <lineage>
        <taxon>Bacteria</taxon>
        <taxon>Bacillati</taxon>
        <taxon>Bacillota</taxon>
        <taxon>Bacilli</taxon>
        <taxon>Bacillales</taxon>
        <taxon>Bacillaceae</taxon>
        <taxon>Fredinandcohnia</taxon>
    </lineage>
</organism>
<dbReference type="PANTHER" id="PTHR35789:SF1">
    <property type="entry name" value="SPORE GERMINATION PROTEIN B3"/>
    <property type="match status" value="1"/>
</dbReference>
<keyword evidence="7" id="KW-0449">Lipoprotein</keyword>
<dbReference type="Pfam" id="PF25198">
    <property type="entry name" value="Spore_GerAC_N"/>
    <property type="match status" value="1"/>
</dbReference>
<dbReference type="Pfam" id="PF05504">
    <property type="entry name" value="Spore_GerAC"/>
    <property type="match status" value="1"/>
</dbReference>
<evidence type="ECO:0000256" key="6">
    <source>
        <dbReference type="ARBA" id="ARBA00023139"/>
    </source>
</evidence>
<dbReference type="InterPro" id="IPR038501">
    <property type="entry name" value="Spore_GerAC_C_sf"/>
</dbReference>
<keyword evidence="4 8" id="KW-0732">Signal</keyword>
<keyword evidence="12" id="KW-1185">Reference proteome</keyword>
<comment type="caution">
    <text evidence="11">The sequence shown here is derived from an EMBL/GenBank/DDBJ whole genome shotgun (WGS) entry which is preliminary data.</text>
</comment>
<evidence type="ECO:0000256" key="2">
    <source>
        <dbReference type="ARBA" id="ARBA00007886"/>
    </source>
</evidence>
<dbReference type="NCBIfam" id="TIGR02887">
    <property type="entry name" value="spore_ger_x_C"/>
    <property type="match status" value="1"/>
</dbReference>
<keyword evidence="3" id="KW-0309">Germination</keyword>
<sequence>MKRITMIACSINLVLCLFVLTACENDIGEIENQNFATAIGVDYRDGEYYVSIQMIGLNSIAKTEGSDKGPPQVYVSETSGKTFIDAFFNAYYTSQERFLWAHVTAVVLSENALEQGMDSIFDGLTRYYEFRPTPWIFGTKSPILDILSAIGFFDQNSLNTILHSPESSYEQRSTIRPLKLNQFEREFFDPGRTTYIPSLTIDDQQWKKNKKSEAKLAIDGAFFLHNHKYKGYFPYEKLKGMRWIAPETVRASLLLPNETRPEFIAVLEDQTVKIIPEKQDGNFRFTVLFLANAIVSNRIKNNTLNVNAMEEYVQKGIISEIRQLYRLGLEHDIDFLNFEHQLFRKYNADWKKLKDQGTLLQEDSIKSIDAHITLEHSGSFKNRKIKIKE</sequence>
<evidence type="ECO:0000313" key="11">
    <source>
        <dbReference type="EMBL" id="MFD1777613.1"/>
    </source>
</evidence>
<dbReference type="PROSITE" id="PS51257">
    <property type="entry name" value="PROKAR_LIPOPROTEIN"/>
    <property type="match status" value="1"/>
</dbReference>
<keyword evidence="5" id="KW-0472">Membrane</keyword>
<dbReference type="InterPro" id="IPR046953">
    <property type="entry name" value="Spore_GerAC-like_C"/>
</dbReference>
<evidence type="ECO:0000313" key="12">
    <source>
        <dbReference type="Proteomes" id="UP001597227"/>
    </source>
</evidence>
<evidence type="ECO:0000256" key="7">
    <source>
        <dbReference type="ARBA" id="ARBA00023288"/>
    </source>
</evidence>
<dbReference type="Gene3D" id="3.30.300.210">
    <property type="entry name" value="Nutrient germinant receptor protein C, domain 3"/>
    <property type="match status" value="1"/>
</dbReference>
<reference evidence="12" key="1">
    <citation type="journal article" date="2019" name="Int. J. Syst. Evol. Microbiol.">
        <title>The Global Catalogue of Microorganisms (GCM) 10K type strain sequencing project: providing services to taxonomists for standard genome sequencing and annotation.</title>
        <authorList>
            <consortium name="The Broad Institute Genomics Platform"/>
            <consortium name="The Broad Institute Genome Sequencing Center for Infectious Disease"/>
            <person name="Wu L."/>
            <person name="Ma J."/>
        </authorList>
    </citation>
    <scope>NUCLEOTIDE SEQUENCE [LARGE SCALE GENOMIC DNA]</scope>
    <source>
        <strain evidence="12">CCUG 15531</strain>
    </source>
</reference>
<evidence type="ECO:0000259" key="9">
    <source>
        <dbReference type="Pfam" id="PF05504"/>
    </source>
</evidence>
<feature type="signal peptide" evidence="8">
    <location>
        <begin position="1"/>
        <end position="24"/>
    </location>
</feature>
<feature type="domain" description="Spore germination GerAC-like C-terminal" evidence="9">
    <location>
        <begin position="220"/>
        <end position="356"/>
    </location>
</feature>
<dbReference type="InterPro" id="IPR008844">
    <property type="entry name" value="Spore_GerAC-like"/>
</dbReference>
<evidence type="ECO:0000256" key="4">
    <source>
        <dbReference type="ARBA" id="ARBA00022729"/>
    </source>
</evidence>
<dbReference type="EMBL" id="JBHUEK010000007">
    <property type="protein sequence ID" value="MFD1777613.1"/>
    <property type="molecule type" value="Genomic_DNA"/>
</dbReference>
<evidence type="ECO:0000256" key="1">
    <source>
        <dbReference type="ARBA" id="ARBA00004635"/>
    </source>
</evidence>